<proteinExistence type="predicted"/>
<reference evidence="2" key="1">
    <citation type="submission" date="2023-07" db="EMBL/GenBank/DDBJ databases">
        <authorList>
            <consortium name="AG Swart"/>
            <person name="Singh M."/>
            <person name="Singh A."/>
            <person name="Seah K."/>
            <person name="Emmerich C."/>
        </authorList>
    </citation>
    <scope>NUCLEOTIDE SEQUENCE</scope>
    <source>
        <strain evidence="2">DP1</strain>
    </source>
</reference>
<accession>A0AAD1U6I9</accession>
<dbReference type="Proteomes" id="UP001295684">
    <property type="component" value="Unassembled WGS sequence"/>
</dbReference>
<comment type="caution">
    <text evidence="2">The sequence shown here is derived from an EMBL/GenBank/DDBJ whole genome shotgun (WGS) entry which is preliminary data.</text>
</comment>
<gene>
    <name evidence="2" type="ORF">ECRASSUSDP1_LOCUS2310</name>
</gene>
<evidence type="ECO:0000313" key="3">
    <source>
        <dbReference type="Proteomes" id="UP001295684"/>
    </source>
</evidence>
<name>A0AAD1U6I9_EUPCR</name>
<protein>
    <submittedName>
        <fullName evidence="2">Uncharacterized protein</fullName>
    </submittedName>
</protein>
<sequence>MCWNLNLILNFRRSTQSKSIQLCKLNRELTMFQLKNMQPVNKLNHKSQRIDAAKLSQRMINAQKKMTFEEIEDIRKMKTKITTYTTYKSSNILNSEVTMSSNKLIPPNILDMTGKARSVGMFQNNVFGKTGPMLKSNKVTDLKRIISETISLYSSYYSKETQETKRIPLKKFRSQSAYATLRNYIQSDKGGKILPTILGDTEDEDELENPLSEEMLVLLMHYIEKIKKPTLKKYIRRKSCCCSFCGKSKLHKGDLVILEQDLPRNLPRNLQRKKPRIIKNKRQGFSHKSSGSTSFLKFLEANHKQTEGINYYQQRKIRRSCSYLIESRIGRILNANTTKYKELIAAGDNTDPDETSDNGVTKSTTKKHISRLRSIKNREEILKKIKSQNKPLKSNPKHLPNKPKLTPRAFNISLPTFSLKSTVLPKNPFVIPHCTTPTVHRPKPSLNLVQIPSRSFKLYSNCDKLSRKLAASRPHSKPAPVKALSAKRFLRPTMYVRKVFKNLSSVRMIRQKESRSETKE</sequence>
<dbReference type="AlphaFoldDB" id="A0AAD1U6I9"/>
<feature type="region of interest" description="Disordered" evidence="1">
    <location>
        <begin position="348"/>
        <end position="368"/>
    </location>
</feature>
<evidence type="ECO:0000256" key="1">
    <source>
        <dbReference type="SAM" id="MobiDB-lite"/>
    </source>
</evidence>
<organism evidence="2 3">
    <name type="scientific">Euplotes crassus</name>
    <dbReference type="NCBI Taxonomy" id="5936"/>
    <lineage>
        <taxon>Eukaryota</taxon>
        <taxon>Sar</taxon>
        <taxon>Alveolata</taxon>
        <taxon>Ciliophora</taxon>
        <taxon>Intramacronucleata</taxon>
        <taxon>Spirotrichea</taxon>
        <taxon>Hypotrichia</taxon>
        <taxon>Euplotida</taxon>
        <taxon>Euplotidae</taxon>
        <taxon>Moneuplotes</taxon>
    </lineage>
</organism>
<keyword evidence="3" id="KW-1185">Reference proteome</keyword>
<dbReference type="EMBL" id="CAMPGE010002203">
    <property type="protein sequence ID" value="CAI2361001.1"/>
    <property type="molecule type" value="Genomic_DNA"/>
</dbReference>
<evidence type="ECO:0000313" key="2">
    <source>
        <dbReference type="EMBL" id="CAI2361001.1"/>
    </source>
</evidence>